<dbReference type="InterPro" id="IPR016039">
    <property type="entry name" value="Thiolase-like"/>
</dbReference>
<dbReference type="Gene3D" id="3.40.47.10">
    <property type="match status" value="1"/>
</dbReference>
<feature type="non-terminal residue" evidence="2">
    <location>
        <position position="179"/>
    </location>
</feature>
<keyword evidence="1" id="KW-0472">Membrane</keyword>
<feature type="transmembrane region" description="Helical" evidence="1">
    <location>
        <begin position="128"/>
        <end position="147"/>
    </location>
</feature>
<feature type="non-terminal residue" evidence="2">
    <location>
        <position position="1"/>
    </location>
</feature>
<keyword evidence="1" id="KW-0812">Transmembrane</keyword>
<evidence type="ECO:0000256" key="1">
    <source>
        <dbReference type="SAM" id="Phobius"/>
    </source>
</evidence>
<dbReference type="Proteomes" id="UP001180503">
    <property type="component" value="Unassembled WGS sequence"/>
</dbReference>
<protein>
    <submittedName>
        <fullName evidence="2">3-oxoacyl-ACP synthase</fullName>
    </submittedName>
</protein>
<keyword evidence="1" id="KW-1133">Transmembrane helix</keyword>
<dbReference type="PANTHER" id="PTHR34069">
    <property type="entry name" value="3-OXOACYL-[ACYL-CARRIER-PROTEIN] SYNTHASE 3"/>
    <property type="match status" value="1"/>
</dbReference>
<evidence type="ECO:0000313" key="2">
    <source>
        <dbReference type="EMBL" id="MDT0406891.1"/>
    </source>
</evidence>
<gene>
    <name evidence="2" type="ORF">RM528_34190</name>
</gene>
<reference evidence="3" key="1">
    <citation type="submission" date="2023-07" db="EMBL/GenBank/DDBJ databases">
        <title>30 novel species of actinomycetes from the DSMZ collection.</title>
        <authorList>
            <person name="Nouioui I."/>
        </authorList>
    </citation>
    <scope>NUCLEOTIDE SEQUENCE [LARGE SCALE GENOMIC DNA]</scope>
    <source>
        <strain evidence="3">DSM 41635</strain>
    </source>
</reference>
<comment type="caution">
    <text evidence="2">The sequence shown here is derived from an EMBL/GenBank/DDBJ whole genome shotgun (WGS) entry which is preliminary data.</text>
</comment>
<feature type="transmembrane region" description="Helical" evidence="1">
    <location>
        <begin position="103"/>
        <end position="121"/>
    </location>
</feature>
<dbReference type="EMBL" id="JAVRFB010000141">
    <property type="protein sequence ID" value="MDT0406891.1"/>
    <property type="molecule type" value="Genomic_DNA"/>
</dbReference>
<dbReference type="SUPFAM" id="SSF53901">
    <property type="entry name" value="Thiolase-like"/>
    <property type="match status" value="1"/>
</dbReference>
<name>A0ABU2QSA5_9ACTN</name>
<organism evidence="2 3">
    <name type="scientific">Streptomyces edwardsiae</name>
    <dbReference type="NCBI Taxonomy" id="3075527"/>
    <lineage>
        <taxon>Bacteria</taxon>
        <taxon>Bacillati</taxon>
        <taxon>Actinomycetota</taxon>
        <taxon>Actinomycetes</taxon>
        <taxon>Kitasatosporales</taxon>
        <taxon>Streptomycetaceae</taxon>
        <taxon>Streptomyces</taxon>
    </lineage>
</organism>
<accession>A0ABU2QSA5</accession>
<evidence type="ECO:0000313" key="3">
    <source>
        <dbReference type="Proteomes" id="UP001180503"/>
    </source>
</evidence>
<dbReference type="PANTHER" id="PTHR34069:SF2">
    <property type="entry name" value="BETA-KETOACYL-[ACYL-CARRIER-PROTEIN] SYNTHASE III"/>
    <property type="match status" value="1"/>
</dbReference>
<proteinExistence type="predicted"/>
<sequence length="179" mass="18246">LPPHVVDNDAVIARGALLTDAGWIRARTGIERRRHASPGTSTGDLAVGAGRAALASAGRARPDLVLLATSTPDHPCPATAPEVAHRLGLGTVGAFDVSAVCSGFLYALAVAAGATVAVLNLPAASNHLVLSLLVAVALGTAALWALAVRNRPGVPDSFVQRWLDAARSPVGFVLLVVYL</sequence>